<dbReference type="GO" id="GO:0004781">
    <property type="term" value="F:sulfate adenylyltransferase (ATP) activity"/>
    <property type="evidence" value="ECO:0007669"/>
    <property type="project" value="UniProtKB-EC"/>
</dbReference>
<keyword evidence="2" id="KW-0548">Nucleotidyltransferase</keyword>
<feature type="compositionally biased region" description="Gly residues" evidence="1">
    <location>
        <begin position="15"/>
        <end position="27"/>
    </location>
</feature>
<comment type="caution">
    <text evidence="2">The sequence shown here is derived from an EMBL/GenBank/DDBJ whole genome shotgun (WGS) entry which is preliminary data.</text>
</comment>
<dbReference type="EC" id="2.7.7.4" evidence="2"/>
<protein>
    <submittedName>
        <fullName evidence="2">Sulfate adenylyltransferase subunit 1</fullName>
        <ecNumber evidence="2">2.7.7.4</ecNumber>
    </submittedName>
</protein>
<gene>
    <name evidence="2" type="ORF">FHR34_001704</name>
</gene>
<organism evidence="2 3">
    <name type="scientific">Kitasatospora kifunensis</name>
    <name type="common">Streptomyces kifunensis</name>
    <dbReference type="NCBI Taxonomy" id="58351"/>
    <lineage>
        <taxon>Bacteria</taxon>
        <taxon>Bacillati</taxon>
        <taxon>Actinomycetota</taxon>
        <taxon>Actinomycetes</taxon>
        <taxon>Kitasatosporales</taxon>
        <taxon>Streptomycetaceae</taxon>
        <taxon>Kitasatospora</taxon>
    </lineage>
</organism>
<dbReference type="Proteomes" id="UP000540506">
    <property type="component" value="Unassembled WGS sequence"/>
</dbReference>
<proteinExistence type="predicted"/>
<evidence type="ECO:0000313" key="3">
    <source>
        <dbReference type="Proteomes" id="UP000540506"/>
    </source>
</evidence>
<evidence type="ECO:0000313" key="2">
    <source>
        <dbReference type="EMBL" id="MBB4922711.1"/>
    </source>
</evidence>
<keyword evidence="3" id="KW-1185">Reference proteome</keyword>
<dbReference type="AlphaFoldDB" id="A0A7W7VTV6"/>
<feature type="region of interest" description="Disordered" evidence="1">
    <location>
        <begin position="1"/>
        <end position="37"/>
    </location>
</feature>
<name>A0A7W7VTV6_KITKI</name>
<accession>A0A7W7VTV6</accession>
<sequence length="37" mass="3734">MASEAFSRMDKEGGRIGSGLRGSGQGGMTRCACGRGV</sequence>
<evidence type="ECO:0000256" key="1">
    <source>
        <dbReference type="SAM" id="MobiDB-lite"/>
    </source>
</evidence>
<keyword evidence="2" id="KW-0808">Transferase</keyword>
<dbReference type="EMBL" id="JACHJV010000001">
    <property type="protein sequence ID" value="MBB4922711.1"/>
    <property type="molecule type" value="Genomic_DNA"/>
</dbReference>
<reference evidence="2 3" key="1">
    <citation type="submission" date="2020-08" db="EMBL/GenBank/DDBJ databases">
        <title>Sequencing the genomes of 1000 actinobacteria strains.</title>
        <authorList>
            <person name="Klenk H.-P."/>
        </authorList>
    </citation>
    <scope>NUCLEOTIDE SEQUENCE [LARGE SCALE GENOMIC DNA]</scope>
    <source>
        <strain evidence="2 3">DSM 41654</strain>
    </source>
</reference>